<proteinExistence type="predicted"/>
<evidence type="ECO:0000313" key="3">
    <source>
        <dbReference type="EMBL" id="KAL0279354.1"/>
    </source>
</evidence>
<evidence type="ECO:0000256" key="1">
    <source>
        <dbReference type="SAM" id="Phobius"/>
    </source>
</evidence>
<name>A0AAW2IB09_9NEOP</name>
<keyword evidence="1" id="KW-1133">Transmembrane helix</keyword>
<comment type="caution">
    <text evidence="3">The sequence shown here is derived from an EMBL/GenBank/DDBJ whole genome shotgun (WGS) entry which is preliminary data.</text>
</comment>
<dbReference type="Pfam" id="PF09773">
    <property type="entry name" value="Meckelin"/>
    <property type="match status" value="1"/>
</dbReference>
<organism evidence="3">
    <name type="scientific">Menopon gallinae</name>
    <name type="common">poultry shaft louse</name>
    <dbReference type="NCBI Taxonomy" id="328185"/>
    <lineage>
        <taxon>Eukaryota</taxon>
        <taxon>Metazoa</taxon>
        <taxon>Ecdysozoa</taxon>
        <taxon>Arthropoda</taxon>
        <taxon>Hexapoda</taxon>
        <taxon>Insecta</taxon>
        <taxon>Pterygota</taxon>
        <taxon>Neoptera</taxon>
        <taxon>Paraneoptera</taxon>
        <taxon>Psocodea</taxon>
        <taxon>Troctomorpha</taxon>
        <taxon>Phthiraptera</taxon>
        <taxon>Amblycera</taxon>
        <taxon>Menoponidae</taxon>
        <taxon>Menopon</taxon>
    </lineage>
</organism>
<sequence length="989" mass="112447">MYLIITFPVVFSFIQALATHSGEISVLYEPSYCAIDEYFNANQLKCITCDSDKNLVPSESGLTCICNERSRILTTSSSGFPACEPCPPDLAIPTRDKYDCISCPVENLVKRENETVCENFDCPPNHAAIERYLNGTLRDHILCVECKNGTKVSAAGDTCVSCTEARTSSAKECSCGSDQRLVGDQCIQHDLLKDWPNERDTFTVTFQNGKKVQSQFLRDHLLKAVALCKMNDPVSCQLAANMCVMKLYSDAEKSSPCSVFKEHKRIPVSTTDPLPWIYYGEGEASSVLHRKRISAQYNLDKNSQMSYLNLTGVFHNLDGTLLGIKQVSGSMLQLCPGSWKSLDSSLRFSSKYSHSCSITSAQLLENRKLEFIDLFLHYKDPEGDYLYAVPVLLKNLQTDGSFGNAGNDRTQWQFVRRFFFVDKVTGIRYDQDGRWPVDAPPPEVVRYVKSASLNIRLQGTEEEGKIYVPYLVIDYGELTREEIEKNQLVSLKFEVHYEMDNSLSHALEVSMGVFSALAVVWSIIRTWSHSRRSGRVAIDVVTLAHLILFTCGNLANVFFLVVFCASLDIFVFFKGQSAIHVLLPKEDQEETIKIYIILAFLLKIVEVCHLIYCQITIDIFFIDWERPRARNLVPRTVLNGTSNAEFDEHQPVSIWRTYFVANEWNEIQTKRKLNTNIQLLLTVLILKCFAFEHWTTTDPELLFYIPTDSVGKSSCFTCRFAVGGLVFLVTYILQWLFMTVIYERYIKNGIQEFVDVCSMANISVFILALENYGFYIHGRSAHGFADTDMQNIINQLQREEEDLVGHRGLLPGTDQQTFEMIVPLQLRSYYRKVMAPLQCVGQSVKRNPGSGVRTKFGSDNVDRSIQAYHNMNRFLAAFLEHALKDLDYEVREKMFTESLLGIEFIESPEKGMLYSDNGHSFDNVLFYGNEFTLLTFDIMLFCFVEALSQDYLVAGILTAVVNHFLAMIRDLGGRKNLAKKTLIDERFLI</sequence>
<feature type="transmembrane region" description="Helical" evidence="1">
    <location>
        <begin position="509"/>
        <end position="528"/>
    </location>
</feature>
<gene>
    <name evidence="3" type="ORF">PYX00_000937</name>
</gene>
<dbReference type="InterPro" id="IPR019170">
    <property type="entry name" value="Meckelin"/>
</dbReference>
<feature type="transmembrane region" description="Helical" evidence="1">
    <location>
        <begin position="540"/>
        <end position="573"/>
    </location>
</feature>
<accession>A0AAW2IB09</accession>
<evidence type="ECO:0000256" key="2">
    <source>
        <dbReference type="SAM" id="SignalP"/>
    </source>
</evidence>
<keyword evidence="2" id="KW-0732">Signal</keyword>
<feature type="transmembrane region" description="Helical" evidence="1">
    <location>
        <begin position="720"/>
        <end position="742"/>
    </location>
</feature>
<dbReference type="PANTHER" id="PTHR21274:SF0">
    <property type="entry name" value="MECKELIN"/>
    <property type="match status" value="1"/>
</dbReference>
<dbReference type="AlphaFoldDB" id="A0AAW2IB09"/>
<feature type="signal peptide" evidence="2">
    <location>
        <begin position="1"/>
        <end position="16"/>
    </location>
</feature>
<keyword evidence="1" id="KW-0812">Transmembrane</keyword>
<protein>
    <recommendedName>
        <fullName evidence="4">Meckelin</fullName>
    </recommendedName>
</protein>
<dbReference type="EMBL" id="JARGDH010000001">
    <property type="protein sequence ID" value="KAL0279355.1"/>
    <property type="molecule type" value="Genomic_DNA"/>
</dbReference>
<dbReference type="EMBL" id="JARGDH010000001">
    <property type="protein sequence ID" value="KAL0279354.1"/>
    <property type="molecule type" value="Genomic_DNA"/>
</dbReference>
<dbReference type="PANTHER" id="PTHR21274">
    <property type="entry name" value="MECKELIN"/>
    <property type="match status" value="1"/>
</dbReference>
<evidence type="ECO:0008006" key="4">
    <source>
        <dbReference type="Google" id="ProtNLM"/>
    </source>
</evidence>
<keyword evidence="1" id="KW-0472">Membrane</keyword>
<feature type="transmembrane region" description="Helical" evidence="1">
    <location>
        <begin position="593"/>
        <end position="621"/>
    </location>
</feature>
<reference evidence="3" key="1">
    <citation type="journal article" date="2024" name="Gigascience">
        <title>Chromosome-level genome of the poultry shaft louse Menopon gallinae provides insight into the host-switching and adaptive evolution of parasitic lice.</title>
        <authorList>
            <person name="Xu Y."/>
            <person name="Ma L."/>
            <person name="Liu S."/>
            <person name="Liang Y."/>
            <person name="Liu Q."/>
            <person name="He Z."/>
            <person name="Tian L."/>
            <person name="Duan Y."/>
            <person name="Cai W."/>
            <person name="Li H."/>
            <person name="Song F."/>
        </authorList>
    </citation>
    <scope>NUCLEOTIDE SEQUENCE</scope>
    <source>
        <strain evidence="3">Cailab_2023a</strain>
    </source>
</reference>
<dbReference type="GO" id="GO:0036038">
    <property type="term" value="C:MKS complex"/>
    <property type="evidence" value="ECO:0007669"/>
    <property type="project" value="InterPro"/>
</dbReference>
<dbReference type="GO" id="GO:0060271">
    <property type="term" value="P:cilium assembly"/>
    <property type="evidence" value="ECO:0007669"/>
    <property type="project" value="InterPro"/>
</dbReference>
<feature type="chain" id="PRO_5044477073" description="Meckelin" evidence="2">
    <location>
        <begin position="17"/>
        <end position="989"/>
    </location>
</feature>